<dbReference type="AlphaFoldDB" id="A0A6B3SKB6"/>
<evidence type="ECO:0000313" key="3">
    <source>
        <dbReference type="Proteomes" id="UP000482155"/>
    </source>
</evidence>
<organism evidence="2 3">
    <name type="scientific">Noviherbaspirillum galbum</name>
    <dbReference type="NCBI Taxonomy" id="2709383"/>
    <lineage>
        <taxon>Bacteria</taxon>
        <taxon>Pseudomonadati</taxon>
        <taxon>Pseudomonadota</taxon>
        <taxon>Betaproteobacteria</taxon>
        <taxon>Burkholderiales</taxon>
        <taxon>Oxalobacteraceae</taxon>
        <taxon>Noviherbaspirillum</taxon>
    </lineage>
</organism>
<feature type="compositionally biased region" description="Low complexity" evidence="1">
    <location>
        <begin position="1"/>
        <end position="18"/>
    </location>
</feature>
<keyword evidence="3" id="KW-1185">Reference proteome</keyword>
<dbReference type="EMBL" id="JAAIVB010000034">
    <property type="protein sequence ID" value="NEX61190.1"/>
    <property type="molecule type" value="Genomic_DNA"/>
</dbReference>
<proteinExistence type="predicted"/>
<reference evidence="2 3" key="1">
    <citation type="submission" date="2020-02" db="EMBL/GenBank/DDBJ databases">
        <authorList>
            <person name="Kim M.K."/>
        </authorList>
    </citation>
    <scope>NUCLEOTIDE SEQUENCE [LARGE SCALE GENOMIC DNA]</scope>
    <source>
        <strain evidence="2 3">17J57-3</strain>
    </source>
</reference>
<evidence type="ECO:0000256" key="1">
    <source>
        <dbReference type="SAM" id="MobiDB-lite"/>
    </source>
</evidence>
<name>A0A6B3SKB6_9BURK</name>
<comment type="caution">
    <text evidence="2">The sequence shown here is derived from an EMBL/GenBank/DDBJ whole genome shotgun (WGS) entry which is preliminary data.</text>
</comment>
<evidence type="ECO:0000313" key="2">
    <source>
        <dbReference type="EMBL" id="NEX61190.1"/>
    </source>
</evidence>
<sequence length="239" mass="26507">MNATSTPPGPGAASPTTPDTFDANGGRKTSWRGMFTRRDAEYEGWRADLRAARSAAIDAEMTVLDAECAKYQTSMPEDSRLRGEFKATLDSEAKTYFHPIKASRKDLKSFSEDAGFRSEKLAGFHALARHALHQVIGKHNVARLLEESVQAALERNRARLSAFEAKGAEIQANLRALAIEELNARANMRILKDVDGRLKMYTRDSEFSFQSLQTTVAAALQRRVDLLVQRYLAGADGDR</sequence>
<dbReference type="Proteomes" id="UP000482155">
    <property type="component" value="Unassembled WGS sequence"/>
</dbReference>
<feature type="region of interest" description="Disordered" evidence="1">
    <location>
        <begin position="1"/>
        <end position="30"/>
    </location>
</feature>
<gene>
    <name evidence="2" type="ORF">G3574_08870</name>
</gene>
<dbReference type="RefSeq" id="WP_163962140.1">
    <property type="nucleotide sequence ID" value="NZ_JAAIVB010000034.1"/>
</dbReference>
<accession>A0A6B3SKB6</accession>
<protein>
    <submittedName>
        <fullName evidence="2">Uncharacterized protein</fullName>
    </submittedName>
</protein>